<name>A0ABS7ZJS5_9MICO</name>
<reference evidence="9 10" key="1">
    <citation type="submission" date="2021-09" db="EMBL/GenBank/DDBJ databases">
        <title>Isoptericola luteus sp. nov., a novel bacterium isolated from Harbin, the capital city of Heilongjiang province.</title>
        <authorList>
            <person name="Li J."/>
        </authorList>
    </citation>
    <scope>NUCLEOTIDE SEQUENCE [LARGE SCALE GENOMIC DNA]</scope>
    <source>
        <strain evidence="9 10">NEAU-Y5</strain>
    </source>
</reference>
<feature type="transmembrane region" description="Helical" evidence="6">
    <location>
        <begin position="226"/>
        <end position="249"/>
    </location>
</feature>
<evidence type="ECO:0000313" key="9">
    <source>
        <dbReference type="EMBL" id="MCA5895274.1"/>
    </source>
</evidence>
<dbReference type="EMBL" id="JAIXCQ010000024">
    <property type="protein sequence ID" value="MCA5895274.1"/>
    <property type="molecule type" value="Genomic_DNA"/>
</dbReference>
<dbReference type="Gene3D" id="1.10.287.950">
    <property type="entry name" value="Methyl-accepting chemotaxis protein"/>
    <property type="match status" value="1"/>
</dbReference>
<evidence type="ECO:0000256" key="1">
    <source>
        <dbReference type="ARBA" id="ARBA00022692"/>
    </source>
</evidence>
<keyword evidence="1 6" id="KW-0812">Transmembrane</keyword>
<dbReference type="Proteomes" id="UP001319870">
    <property type="component" value="Unassembled WGS sequence"/>
</dbReference>
<dbReference type="PROSITE" id="PS50111">
    <property type="entry name" value="CHEMOTAXIS_TRANSDUC_2"/>
    <property type="match status" value="1"/>
</dbReference>
<keyword evidence="2 6" id="KW-1133">Transmembrane helix</keyword>
<dbReference type="PANTHER" id="PTHR32089:SF112">
    <property type="entry name" value="LYSOZYME-LIKE PROTEIN-RELATED"/>
    <property type="match status" value="1"/>
</dbReference>
<dbReference type="InterPro" id="IPR003660">
    <property type="entry name" value="HAMP_dom"/>
</dbReference>
<feature type="domain" description="HAMP" evidence="8">
    <location>
        <begin position="250"/>
        <end position="302"/>
    </location>
</feature>
<feature type="domain" description="Methyl-accepting transducer" evidence="7">
    <location>
        <begin position="314"/>
        <end position="511"/>
    </location>
</feature>
<feature type="non-terminal residue" evidence="9">
    <location>
        <position position="511"/>
    </location>
</feature>
<evidence type="ECO:0000256" key="4">
    <source>
        <dbReference type="ARBA" id="ARBA00029447"/>
    </source>
</evidence>
<sequence>MSTLLEKREPALAPVATAPRDTAARHHGQDGARRPRRFALRSIRTKIVGLVALLVAFMVMLGLVATANTVGLRDRTERIASVQTTLSAQLNAVDQSVWMYNEAVGAIGEYLGRDVDVSDKLAAIDDAKARIGTEMAAFEAIYTGMGVDVPAEYVTFRTAVETYLAAVESEKLPAFESGDWDTFQASEESLGALGGELGASLGGLKGYIEGVLADETEAAAQEAAGAIFILVVLIVVGAVGGLVTGWIVVSRIRAGLVGVQRTIEKMASGDLTHEPEVTSQDELGEMASALSATQAALRETLSGVLASSATIATGSEQLAAAASRVVAAAEQSSAQSGVAASAAEQVSQNVQTVAAGAEQMGASIREIAQNSNEAAKVANRATDRAAATNETVRKLGTSSQEIGDVIKVITSIAEQTNLLALNATIEAARAGEAGKGFAVVASEVKELAQETAKATEDIARRVEAIQGDTSGAVDAIGEIADIIGQINDYQLTIASAVEEQTATTNEMGRGV</sequence>
<proteinExistence type="inferred from homology"/>
<evidence type="ECO:0000259" key="7">
    <source>
        <dbReference type="PROSITE" id="PS50111"/>
    </source>
</evidence>
<dbReference type="InterPro" id="IPR004090">
    <property type="entry name" value="Chemotax_Me-accpt_rcpt"/>
</dbReference>
<keyword evidence="3 5" id="KW-0807">Transducer</keyword>
<comment type="caution">
    <text evidence="9">The sequence shown here is derived from an EMBL/GenBank/DDBJ whole genome shotgun (WGS) entry which is preliminary data.</text>
</comment>
<dbReference type="SMART" id="SM00304">
    <property type="entry name" value="HAMP"/>
    <property type="match status" value="2"/>
</dbReference>
<accession>A0ABS7ZJS5</accession>
<gene>
    <name evidence="9" type="ORF">LEP48_18270</name>
</gene>
<keyword evidence="6" id="KW-0472">Membrane</keyword>
<evidence type="ECO:0000256" key="5">
    <source>
        <dbReference type="PROSITE-ProRule" id="PRU00284"/>
    </source>
</evidence>
<organism evidence="9 10">
    <name type="scientific">Isoptericola luteus</name>
    <dbReference type="NCBI Taxonomy" id="2879484"/>
    <lineage>
        <taxon>Bacteria</taxon>
        <taxon>Bacillati</taxon>
        <taxon>Actinomycetota</taxon>
        <taxon>Actinomycetes</taxon>
        <taxon>Micrococcales</taxon>
        <taxon>Promicromonosporaceae</taxon>
        <taxon>Isoptericola</taxon>
    </lineage>
</organism>
<evidence type="ECO:0000256" key="3">
    <source>
        <dbReference type="ARBA" id="ARBA00023224"/>
    </source>
</evidence>
<comment type="similarity">
    <text evidence="4">Belongs to the methyl-accepting chemotaxis (MCP) protein family.</text>
</comment>
<dbReference type="Pfam" id="PF00672">
    <property type="entry name" value="HAMP"/>
    <property type="match status" value="1"/>
</dbReference>
<dbReference type="SMART" id="SM00283">
    <property type="entry name" value="MA"/>
    <property type="match status" value="1"/>
</dbReference>
<dbReference type="Pfam" id="PF00015">
    <property type="entry name" value="MCPsignal"/>
    <property type="match status" value="1"/>
</dbReference>
<keyword evidence="10" id="KW-1185">Reference proteome</keyword>
<evidence type="ECO:0000256" key="6">
    <source>
        <dbReference type="SAM" id="Phobius"/>
    </source>
</evidence>
<dbReference type="PANTHER" id="PTHR32089">
    <property type="entry name" value="METHYL-ACCEPTING CHEMOTAXIS PROTEIN MCPB"/>
    <property type="match status" value="1"/>
</dbReference>
<evidence type="ECO:0000259" key="8">
    <source>
        <dbReference type="PROSITE" id="PS50885"/>
    </source>
</evidence>
<evidence type="ECO:0000313" key="10">
    <source>
        <dbReference type="Proteomes" id="UP001319870"/>
    </source>
</evidence>
<evidence type="ECO:0000256" key="2">
    <source>
        <dbReference type="ARBA" id="ARBA00022989"/>
    </source>
</evidence>
<dbReference type="RefSeq" id="WP_225566990.1">
    <property type="nucleotide sequence ID" value="NZ_JAIXCQ010000024.1"/>
</dbReference>
<feature type="transmembrane region" description="Helical" evidence="6">
    <location>
        <begin position="47"/>
        <end position="67"/>
    </location>
</feature>
<dbReference type="SUPFAM" id="SSF58104">
    <property type="entry name" value="Methyl-accepting chemotaxis protein (MCP) signaling domain"/>
    <property type="match status" value="1"/>
</dbReference>
<protein>
    <submittedName>
        <fullName evidence="9">Methyl-accepting chemotaxis protein</fullName>
    </submittedName>
</protein>
<dbReference type="PRINTS" id="PR00260">
    <property type="entry name" value="CHEMTRNSDUCR"/>
</dbReference>
<dbReference type="CDD" id="cd06225">
    <property type="entry name" value="HAMP"/>
    <property type="match status" value="1"/>
</dbReference>
<dbReference type="InterPro" id="IPR004089">
    <property type="entry name" value="MCPsignal_dom"/>
</dbReference>
<dbReference type="PROSITE" id="PS50885">
    <property type="entry name" value="HAMP"/>
    <property type="match status" value="1"/>
</dbReference>